<name>A0A8S9JCX0_BRACR</name>
<protein>
    <submittedName>
        <fullName evidence="2">Uncharacterized protein</fullName>
    </submittedName>
</protein>
<dbReference type="Proteomes" id="UP000712281">
    <property type="component" value="Unassembled WGS sequence"/>
</dbReference>
<feature type="region of interest" description="Disordered" evidence="1">
    <location>
        <begin position="1"/>
        <end position="20"/>
    </location>
</feature>
<feature type="region of interest" description="Disordered" evidence="1">
    <location>
        <begin position="70"/>
        <end position="93"/>
    </location>
</feature>
<sequence length="93" mass="10569">MVESGGDWFSNNQPHPQDLQMQQLGSSVPDFLSARSILPAGKQQPTALMRRRRRRWRWLHTVRAGRVWQSVSSEASRGVGHRGSKMGNSEAER</sequence>
<reference evidence="2" key="1">
    <citation type="submission" date="2019-12" db="EMBL/GenBank/DDBJ databases">
        <title>Genome sequencing and annotation of Brassica cretica.</title>
        <authorList>
            <person name="Studholme D.J."/>
            <person name="Sarris P.F."/>
        </authorList>
    </citation>
    <scope>NUCLEOTIDE SEQUENCE</scope>
    <source>
        <strain evidence="2">PFS-001/15</strain>
        <tissue evidence="2">Leaf</tissue>
    </source>
</reference>
<dbReference type="AlphaFoldDB" id="A0A8S9JCX0"/>
<feature type="compositionally biased region" description="Polar residues" evidence="1">
    <location>
        <begin position="9"/>
        <end position="20"/>
    </location>
</feature>
<evidence type="ECO:0000313" key="3">
    <source>
        <dbReference type="Proteomes" id="UP000712281"/>
    </source>
</evidence>
<dbReference type="EMBL" id="QGKW02001660">
    <property type="protein sequence ID" value="KAF2579413.1"/>
    <property type="molecule type" value="Genomic_DNA"/>
</dbReference>
<organism evidence="2 3">
    <name type="scientific">Brassica cretica</name>
    <name type="common">Mustard</name>
    <dbReference type="NCBI Taxonomy" id="69181"/>
    <lineage>
        <taxon>Eukaryota</taxon>
        <taxon>Viridiplantae</taxon>
        <taxon>Streptophyta</taxon>
        <taxon>Embryophyta</taxon>
        <taxon>Tracheophyta</taxon>
        <taxon>Spermatophyta</taxon>
        <taxon>Magnoliopsida</taxon>
        <taxon>eudicotyledons</taxon>
        <taxon>Gunneridae</taxon>
        <taxon>Pentapetalae</taxon>
        <taxon>rosids</taxon>
        <taxon>malvids</taxon>
        <taxon>Brassicales</taxon>
        <taxon>Brassicaceae</taxon>
        <taxon>Brassiceae</taxon>
        <taxon>Brassica</taxon>
    </lineage>
</organism>
<gene>
    <name evidence="2" type="ORF">F2Q68_00001329</name>
</gene>
<evidence type="ECO:0000313" key="2">
    <source>
        <dbReference type="EMBL" id="KAF2579413.1"/>
    </source>
</evidence>
<accession>A0A8S9JCX0</accession>
<evidence type="ECO:0000256" key="1">
    <source>
        <dbReference type="SAM" id="MobiDB-lite"/>
    </source>
</evidence>
<comment type="caution">
    <text evidence="2">The sequence shown here is derived from an EMBL/GenBank/DDBJ whole genome shotgun (WGS) entry which is preliminary data.</text>
</comment>
<proteinExistence type="predicted"/>